<evidence type="ECO:0000313" key="2">
    <source>
        <dbReference type="EMBL" id="GFH56934.1"/>
    </source>
</evidence>
<dbReference type="EMBL" id="BLLK01000057">
    <property type="protein sequence ID" value="GFH56934.1"/>
    <property type="molecule type" value="Genomic_DNA"/>
</dbReference>
<keyword evidence="3" id="KW-1185">Reference proteome</keyword>
<organism evidence="2 3">
    <name type="scientific">Chaetoceros tenuissimus</name>
    <dbReference type="NCBI Taxonomy" id="426638"/>
    <lineage>
        <taxon>Eukaryota</taxon>
        <taxon>Sar</taxon>
        <taxon>Stramenopiles</taxon>
        <taxon>Ochrophyta</taxon>
        <taxon>Bacillariophyta</taxon>
        <taxon>Coscinodiscophyceae</taxon>
        <taxon>Chaetocerotophycidae</taxon>
        <taxon>Chaetocerotales</taxon>
        <taxon>Chaetocerotaceae</taxon>
        <taxon>Chaetoceros</taxon>
    </lineage>
</organism>
<keyword evidence="1" id="KW-0732">Signal</keyword>
<protein>
    <submittedName>
        <fullName evidence="2">Uncharacterized protein</fullName>
    </submittedName>
</protein>
<evidence type="ECO:0000256" key="1">
    <source>
        <dbReference type="SAM" id="SignalP"/>
    </source>
</evidence>
<dbReference type="Proteomes" id="UP001054902">
    <property type="component" value="Unassembled WGS sequence"/>
</dbReference>
<evidence type="ECO:0000313" key="3">
    <source>
        <dbReference type="Proteomes" id="UP001054902"/>
    </source>
</evidence>
<name>A0AAD3D393_9STRA</name>
<accession>A0AAD3D393</accession>
<gene>
    <name evidence="2" type="ORF">CTEN210_13410</name>
</gene>
<proteinExistence type="predicted"/>
<sequence>MKFQSISFVLLYVTANSTAFQTSLQPLTQSRAPTPSFQRTSTSLAASKEFVNDGKFFFMQPFLQVLGFKEGTTTFYGPAKNLDPKDYPSTEEQMKLRQKASADMVNINQEERDRRIYAGNISYKISVAYAIFAGLFLQDPLSRFLIVLPLFFAVGYTKSGQEGL</sequence>
<dbReference type="AlphaFoldDB" id="A0AAD3D393"/>
<feature type="chain" id="PRO_5042250949" evidence="1">
    <location>
        <begin position="20"/>
        <end position="164"/>
    </location>
</feature>
<comment type="caution">
    <text evidence="2">The sequence shown here is derived from an EMBL/GenBank/DDBJ whole genome shotgun (WGS) entry which is preliminary data.</text>
</comment>
<feature type="signal peptide" evidence="1">
    <location>
        <begin position="1"/>
        <end position="19"/>
    </location>
</feature>
<reference evidence="2 3" key="1">
    <citation type="journal article" date="2021" name="Sci. Rep.">
        <title>The genome of the diatom Chaetoceros tenuissimus carries an ancient integrated fragment of an extant virus.</title>
        <authorList>
            <person name="Hongo Y."/>
            <person name="Kimura K."/>
            <person name="Takaki Y."/>
            <person name="Yoshida Y."/>
            <person name="Baba S."/>
            <person name="Kobayashi G."/>
            <person name="Nagasaki K."/>
            <person name="Hano T."/>
            <person name="Tomaru Y."/>
        </authorList>
    </citation>
    <scope>NUCLEOTIDE SEQUENCE [LARGE SCALE GENOMIC DNA]</scope>
    <source>
        <strain evidence="2 3">NIES-3715</strain>
    </source>
</reference>